<dbReference type="GO" id="GO:0009036">
    <property type="term" value="F:type II site-specific deoxyribonuclease activity"/>
    <property type="evidence" value="ECO:0007669"/>
    <property type="project" value="InterPro"/>
</dbReference>
<proteinExistence type="predicted"/>
<reference evidence="1 2" key="2">
    <citation type="submission" date="2006-07" db="EMBL/GenBank/DDBJ databases">
        <title>Sequencing of the draft genome and assembly of Chlorobium ferroxidans DSM 13031.</title>
        <authorList>
            <consortium name="US DOE Joint Genome Institute (JGI-PGF)"/>
            <person name="Copeland A."/>
            <person name="Lucas S."/>
            <person name="Lapidus A."/>
            <person name="Barry K."/>
            <person name="Glavina del Rio T."/>
            <person name="Dalin E."/>
            <person name="Tice H."/>
            <person name="Bruce D."/>
            <person name="Pitluck S."/>
            <person name="Richardson P."/>
        </authorList>
    </citation>
    <scope>NUCLEOTIDE SEQUENCE [LARGE SCALE GENOMIC DNA]</scope>
    <source>
        <strain evidence="1 2">DSM 13031</strain>
    </source>
</reference>
<dbReference type="Proteomes" id="UP000004162">
    <property type="component" value="Unassembled WGS sequence"/>
</dbReference>
<comment type="caution">
    <text evidence="1">The sequence shown here is derived from an EMBL/GenBank/DDBJ whole genome shotgun (WGS) entry which is preliminary data.</text>
</comment>
<dbReference type="REBASE" id="23965">
    <property type="entry name" value="Cfe13031ORF340P"/>
</dbReference>
<keyword evidence="2" id="KW-1185">Reference proteome</keyword>
<reference evidence="1 2" key="1">
    <citation type="submission" date="2006-07" db="EMBL/GenBank/DDBJ databases">
        <title>Annotation of the draft genome assembly of Chlorobium ferroxidans DSM 13031.</title>
        <authorList>
            <consortium name="US DOE Joint Genome Institute (JGI-ORNL)"/>
            <person name="Larimer F."/>
            <person name="Land M."/>
            <person name="Hauser L."/>
        </authorList>
    </citation>
    <scope>NUCLEOTIDE SEQUENCE [LARGE SCALE GENOMIC DNA]</scope>
    <source>
        <strain evidence="1 2">DSM 13031</strain>
    </source>
</reference>
<dbReference type="Pfam" id="PF17411">
    <property type="entry name" value="SmaI"/>
    <property type="match status" value="1"/>
</dbReference>
<sequence length="141" mass="16386">TQADKGIREDKIWISKFMELGKGLWGDNPADLETLLDLFLAHLDHYERVLILRALQKAPNWIYELVEVPKALLMLAGSGKLEMKTESRQFPKPGYCFVREGETELFQLYFDGGSERKLQLKNLLKCRCMVHARWEFTIPEA</sequence>
<evidence type="ECO:0000313" key="1">
    <source>
        <dbReference type="EMBL" id="EAT58402.1"/>
    </source>
</evidence>
<accession>Q0YQ71</accession>
<dbReference type="AlphaFoldDB" id="Q0YQ71"/>
<dbReference type="EMBL" id="AASE01000020">
    <property type="protein sequence ID" value="EAT58402.1"/>
    <property type="molecule type" value="Genomic_DNA"/>
</dbReference>
<name>Q0YQ71_9CHLB</name>
<gene>
    <name evidence="1" type="ORF">CferDRAFT_0341</name>
</gene>
<evidence type="ECO:0000313" key="2">
    <source>
        <dbReference type="Proteomes" id="UP000004162"/>
    </source>
</evidence>
<organism evidence="1 2">
    <name type="scientific">Chlorobium ferrooxidans DSM 13031</name>
    <dbReference type="NCBI Taxonomy" id="377431"/>
    <lineage>
        <taxon>Bacteria</taxon>
        <taxon>Pseudomonadati</taxon>
        <taxon>Chlorobiota</taxon>
        <taxon>Chlorobiia</taxon>
        <taxon>Chlorobiales</taxon>
        <taxon>Chlorobiaceae</taxon>
        <taxon>Chlorobium/Pelodictyon group</taxon>
        <taxon>Chlorobium</taxon>
    </lineage>
</organism>
<dbReference type="InterPro" id="IPR049519">
    <property type="entry name" value="SmaI"/>
</dbReference>
<feature type="non-terminal residue" evidence="1">
    <location>
        <position position="1"/>
    </location>
</feature>
<protein>
    <submittedName>
        <fullName evidence="1">Uncharacterized protein</fullName>
    </submittedName>
</protein>